<dbReference type="Proteomes" id="UP000298663">
    <property type="component" value="Unassembled WGS sequence"/>
</dbReference>
<accession>A0A4U5PI09</accession>
<organism evidence="1 2">
    <name type="scientific">Steinernema carpocapsae</name>
    <name type="common">Entomopathogenic nematode</name>
    <dbReference type="NCBI Taxonomy" id="34508"/>
    <lineage>
        <taxon>Eukaryota</taxon>
        <taxon>Metazoa</taxon>
        <taxon>Ecdysozoa</taxon>
        <taxon>Nematoda</taxon>
        <taxon>Chromadorea</taxon>
        <taxon>Rhabditida</taxon>
        <taxon>Tylenchina</taxon>
        <taxon>Panagrolaimomorpha</taxon>
        <taxon>Strongyloidoidea</taxon>
        <taxon>Steinernematidae</taxon>
        <taxon>Steinernema</taxon>
    </lineage>
</organism>
<gene>
    <name evidence="1" type="ORF">L596_010318</name>
</gene>
<reference evidence="1 2" key="1">
    <citation type="journal article" date="2015" name="Genome Biol.">
        <title>Comparative genomics of Steinernema reveals deeply conserved gene regulatory networks.</title>
        <authorList>
            <person name="Dillman A.R."/>
            <person name="Macchietto M."/>
            <person name="Porter C.F."/>
            <person name="Rogers A."/>
            <person name="Williams B."/>
            <person name="Antoshechkin I."/>
            <person name="Lee M.M."/>
            <person name="Goodwin Z."/>
            <person name="Lu X."/>
            <person name="Lewis E.E."/>
            <person name="Goodrich-Blair H."/>
            <person name="Stock S.P."/>
            <person name="Adams B.J."/>
            <person name="Sternberg P.W."/>
            <person name="Mortazavi A."/>
        </authorList>
    </citation>
    <scope>NUCLEOTIDE SEQUENCE [LARGE SCALE GENOMIC DNA]</scope>
    <source>
        <strain evidence="1 2">ALL</strain>
    </source>
</reference>
<dbReference type="AlphaFoldDB" id="A0A4U5PI09"/>
<comment type="caution">
    <text evidence="1">The sequence shown here is derived from an EMBL/GenBank/DDBJ whole genome shotgun (WGS) entry which is preliminary data.</text>
</comment>
<keyword evidence="2" id="KW-1185">Reference proteome</keyword>
<name>A0A4U5PI09_STECR</name>
<sequence>MRPSTITVAATFKNRRARNRLAIENLDGKVWIEQRTTEQLFRNAVASSENIVQLLPTRMTVKELNKVNEVERSFTMHKAESCIKEETNRLASSTALTCSVAANFKKCKAITQETFLSVVVCQIQILSIQMKRAYKDKQRCSDTSARRCKNHLDRQSGGKRVTNINGSF</sequence>
<reference evidence="1 2" key="2">
    <citation type="journal article" date="2019" name="G3 (Bethesda)">
        <title>Hybrid Assembly of the Genome of the Entomopathogenic Nematode Steinernema carpocapsae Identifies the X-Chromosome.</title>
        <authorList>
            <person name="Serra L."/>
            <person name="Macchietto M."/>
            <person name="Macias-Munoz A."/>
            <person name="McGill C.J."/>
            <person name="Rodriguez I.M."/>
            <person name="Rodriguez B."/>
            <person name="Murad R."/>
            <person name="Mortazavi A."/>
        </authorList>
    </citation>
    <scope>NUCLEOTIDE SEQUENCE [LARGE SCALE GENOMIC DNA]</scope>
    <source>
        <strain evidence="1 2">ALL</strain>
    </source>
</reference>
<dbReference type="EMBL" id="AZBU02000002">
    <property type="protein sequence ID" value="TKR96272.1"/>
    <property type="molecule type" value="Genomic_DNA"/>
</dbReference>
<evidence type="ECO:0000313" key="2">
    <source>
        <dbReference type="Proteomes" id="UP000298663"/>
    </source>
</evidence>
<evidence type="ECO:0000313" key="1">
    <source>
        <dbReference type="EMBL" id="TKR96272.1"/>
    </source>
</evidence>
<protein>
    <submittedName>
        <fullName evidence="1">Uncharacterized protein</fullName>
    </submittedName>
</protein>
<proteinExistence type="predicted"/>